<dbReference type="eggNOG" id="KOG0865">
    <property type="taxonomic scope" value="Eukaryota"/>
</dbReference>
<dbReference type="InParanoid" id="C5YMT4"/>
<dbReference type="FunFam" id="2.40.100.10:FF:000025">
    <property type="entry name" value="Peptidyl-prolyl cis-trans isomerase CYP19-2"/>
    <property type="match status" value="1"/>
</dbReference>
<dbReference type="InterPro" id="IPR029000">
    <property type="entry name" value="Cyclophilin-like_dom_sf"/>
</dbReference>
<dbReference type="STRING" id="4558.C5YMT4"/>
<dbReference type="GO" id="GO:0006457">
    <property type="term" value="P:protein folding"/>
    <property type="evidence" value="ECO:0000318"/>
    <property type="project" value="GO_Central"/>
</dbReference>
<dbReference type="EMBL" id="CM000766">
    <property type="protein sequence ID" value="EES14053.1"/>
    <property type="molecule type" value="Genomic_DNA"/>
</dbReference>
<accession>C5YMT4</accession>
<dbReference type="AlphaFoldDB" id="C5YMT4"/>
<dbReference type="InterPro" id="IPR024936">
    <property type="entry name" value="Cyclophilin-type_PPIase"/>
</dbReference>
<dbReference type="Proteomes" id="UP000000768">
    <property type="component" value="Chromosome 7"/>
</dbReference>
<gene>
    <name evidence="8" type="ORF">SORBI_3007G164300</name>
</gene>
<dbReference type="PRINTS" id="PR00153">
    <property type="entry name" value="CSAPPISMRASE"/>
</dbReference>
<feature type="region of interest" description="Disordered" evidence="6">
    <location>
        <begin position="1"/>
        <end position="24"/>
    </location>
</feature>
<evidence type="ECO:0000256" key="4">
    <source>
        <dbReference type="ARBA" id="ARBA00023235"/>
    </source>
</evidence>
<evidence type="ECO:0000256" key="1">
    <source>
        <dbReference type="ARBA" id="ARBA00000971"/>
    </source>
</evidence>
<reference evidence="8 9" key="1">
    <citation type="journal article" date="2009" name="Nature">
        <title>The Sorghum bicolor genome and the diversification of grasses.</title>
        <authorList>
            <person name="Paterson A.H."/>
            <person name="Bowers J.E."/>
            <person name="Bruggmann R."/>
            <person name="Dubchak I."/>
            <person name="Grimwood J."/>
            <person name="Gundlach H."/>
            <person name="Haberer G."/>
            <person name="Hellsten U."/>
            <person name="Mitros T."/>
            <person name="Poliakov A."/>
            <person name="Schmutz J."/>
            <person name="Spannagl M."/>
            <person name="Tang H."/>
            <person name="Wang X."/>
            <person name="Wicker T."/>
            <person name="Bharti A.K."/>
            <person name="Chapman J."/>
            <person name="Feltus F.A."/>
            <person name="Gowik U."/>
            <person name="Grigoriev I.V."/>
            <person name="Lyons E."/>
            <person name="Maher C.A."/>
            <person name="Martis M."/>
            <person name="Narechania A."/>
            <person name="Otillar R.P."/>
            <person name="Penning B.W."/>
            <person name="Salamov A.A."/>
            <person name="Wang Y."/>
            <person name="Zhang L."/>
            <person name="Carpita N.C."/>
            <person name="Freeling M."/>
            <person name="Gingle A.R."/>
            <person name="Hash C.T."/>
            <person name="Keller B."/>
            <person name="Klein P."/>
            <person name="Kresovich S."/>
            <person name="McCann M.C."/>
            <person name="Ming R."/>
            <person name="Peterson D.G."/>
            <person name="Mehboob-ur-Rahman"/>
            <person name="Ware D."/>
            <person name="Westhoff P."/>
            <person name="Mayer K.F."/>
            <person name="Messing J."/>
            <person name="Rokhsar D.S."/>
        </authorList>
    </citation>
    <scope>NUCLEOTIDE SEQUENCE [LARGE SCALE GENOMIC DNA]</scope>
    <source>
        <strain evidence="9">cv. BTx623</strain>
    </source>
</reference>
<organism evidence="8 9">
    <name type="scientific">Sorghum bicolor</name>
    <name type="common">Sorghum</name>
    <name type="synonym">Sorghum vulgare</name>
    <dbReference type="NCBI Taxonomy" id="4558"/>
    <lineage>
        <taxon>Eukaryota</taxon>
        <taxon>Viridiplantae</taxon>
        <taxon>Streptophyta</taxon>
        <taxon>Embryophyta</taxon>
        <taxon>Tracheophyta</taxon>
        <taxon>Spermatophyta</taxon>
        <taxon>Magnoliopsida</taxon>
        <taxon>Liliopsida</taxon>
        <taxon>Poales</taxon>
        <taxon>Poaceae</taxon>
        <taxon>PACMAD clade</taxon>
        <taxon>Panicoideae</taxon>
        <taxon>Andropogonodae</taxon>
        <taxon>Andropogoneae</taxon>
        <taxon>Sorghinae</taxon>
        <taxon>Sorghum</taxon>
    </lineage>
</organism>
<comment type="catalytic activity">
    <reaction evidence="1 5">
        <text>[protein]-peptidylproline (omega=180) = [protein]-peptidylproline (omega=0)</text>
        <dbReference type="Rhea" id="RHEA:16237"/>
        <dbReference type="Rhea" id="RHEA-COMP:10747"/>
        <dbReference type="Rhea" id="RHEA-COMP:10748"/>
        <dbReference type="ChEBI" id="CHEBI:83833"/>
        <dbReference type="ChEBI" id="CHEBI:83834"/>
        <dbReference type="EC" id="5.2.1.8"/>
    </reaction>
</comment>
<dbReference type="GO" id="GO:0003755">
    <property type="term" value="F:peptidyl-prolyl cis-trans isomerase activity"/>
    <property type="evidence" value="ECO:0000318"/>
    <property type="project" value="GO_Central"/>
</dbReference>
<protein>
    <recommendedName>
        <fullName evidence="5">Peptidyl-prolyl cis-trans isomerase</fullName>
        <shortName evidence="5">PPIase</shortName>
        <ecNumber evidence="5">5.2.1.8</ecNumber>
    </recommendedName>
</protein>
<dbReference type="KEGG" id="sbi:8054832"/>
<evidence type="ECO:0000256" key="2">
    <source>
        <dbReference type="ARBA" id="ARBA00007365"/>
    </source>
</evidence>
<evidence type="ECO:0000313" key="8">
    <source>
        <dbReference type="EMBL" id="EES14053.1"/>
    </source>
</evidence>
<dbReference type="Gene3D" id="2.40.100.10">
    <property type="entry name" value="Cyclophilin-like"/>
    <property type="match status" value="1"/>
</dbReference>
<feature type="domain" description="PPIase cyclophilin-type" evidence="7">
    <location>
        <begin position="35"/>
        <end position="198"/>
    </location>
</feature>
<dbReference type="EC" id="5.2.1.8" evidence="5"/>
<comment type="function">
    <text evidence="5">PPIases accelerate the folding of proteins. It catalyzes the cis-trans isomerization of proline imidic peptide bonds in oligopeptides.</text>
</comment>
<dbReference type="GO" id="GO:0005737">
    <property type="term" value="C:cytoplasm"/>
    <property type="evidence" value="ECO:0000318"/>
    <property type="project" value="GO_Central"/>
</dbReference>
<dbReference type="InterPro" id="IPR002130">
    <property type="entry name" value="Cyclophilin-type_PPIase_dom"/>
</dbReference>
<dbReference type="PANTHER" id="PTHR11071:SF561">
    <property type="entry name" value="PEPTIDYL-PROLYL CIS-TRANS ISOMERASE D-RELATED"/>
    <property type="match status" value="1"/>
</dbReference>
<sequence length="199" mass="21593">MQQHIASSPLQPRSEMHPKMGSGVTRLPKINPRVFFDMTVAGKPVGRIEMELYAPDAPAAVENFVDLCNGGCVGDSGNKLHYKGSVFHSVIPGYMCQGGDITHGNGTGGETVFKKPFRDEINRELQRVGRGVLYMCNGGPDSNTSQFIISLKRTPWLNRCHTVFGRVVKGLDVLKAIEEVGSRSGTTTAEVKIADCGEL</sequence>
<feature type="compositionally biased region" description="Polar residues" evidence="6">
    <location>
        <begin position="1"/>
        <end position="11"/>
    </location>
</feature>
<name>C5YMT4_SORBI</name>
<dbReference type="HOGENOM" id="CLU_012062_4_2_1"/>
<evidence type="ECO:0000259" key="7">
    <source>
        <dbReference type="PROSITE" id="PS50072"/>
    </source>
</evidence>
<dbReference type="GO" id="GO:0016018">
    <property type="term" value="F:cyclosporin A binding"/>
    <property type="evidence" value="ECO:0000318"/>
    <property type="project" value="GO_Central"/>
</dbReference>
<reference evidence="9" key="2">
    <citation type="journal article" date="2018" name="Plant J.">
        <title>The Sorghum bicolor reference genome: improved assembly, gene annotations, a transcriptome atlas, and signatures of genome organization.</title>
        <authorList>
            <person name="McCormick R.F."/>
            <person name="Truong S.K."/>
            <person name="Sreedasyam A."/>
            <person name="Jenkins J."/>
            <person name="Shu S."/>
            <person name="Sims D."/>
            <person name="Kennedy M."/>
            <person name="Amirebrahimi M."/>
            <person name="Weers B.D."/>
            <person name="McKinley B."/>
            <person name="Mattison A."/>
            <person name="Morishige D.T."/>
            <person name="Grimwood J."/>
            <person name="Schmutz J."/>
            <person name="Mullet J.E."/>
        </authorList>
    </citation>
    <scope>NUCLEOTIDE SEQUENCE [LARGE SCALE GENOMIC DNA]</scope>
    <source>
        <strain evidence="9">cv. BTx623</strain>
    </source>
</reference>
<dbReference type="PIRSF" id="PIRSF001467">
    <property type="entry name" value="Peptidylpro_ismrse"/>
    <property type="match status" value="1"/>
</dbReference>
<dbReference type="SUPFAM" id="SSF50891">
    <property type="entry name" value="Cyclophilin-like"/>
    <property type="match status" value="1"/>
</dbReference>
<evidence type="ECO:0000256" key="6">
    <source>
        <dbReference type="SAM" id="MobiDB-lite"/>
    </source>
</evidence>
<dbReference type="PANTHER" id="PTHR11071">
    <property type="entry name" value="PEPTIDYL-PROLYL CIS-TRANS ISOMERASE"/>
    <property type="match status" value="1"/>
</dbReference>
<dbReference type="Pfam" id="PF00160">
    <property type="entry name" value="Pro_isomerase"/>
    <property type="match status" value="1"/>
</dbReference>
<evidence type="ECO:0000313" key="9">
    <source>
        <dbReference type="Proteomes" id="UP000000768"/>
    </source>
</evidence>
<dbReference type="OrthoDB" id="193499at2759"/>
<dbReference type="PROSITE" id="PS50072">
    <property type="entry name" value="CSA_PPIASE_2"/>
    <property type="match status" value="1"/>
</dbReference>
<evidence type="ECO:0000256" key="5">
    <source>
        <dbReference type="RuleBase" id="RU363019"/>
    </source>
</evidence>
<keyword evidence="9" id="KW-1185">Reference proteome</keyword>
<keyword evidence="4 5" id="KW-0413">Isomerase</keyword>
<keyword evidence="3 5" id="KW-0697">Rotamase</keyword>
<evidence type="ECO:0000256" key="3">
    <source>
        <dbReference type="ARBA" id="ARBA00023110"/>
    </source>
</evidence>
<proteinExistence type="inferred from homology"/>
<comment type="similarity">
    <text evidence="2 5">Belongs to the cyclophilin-type PPIase family.</text>
</comment>
<dbReference type="Gramene" id="EES14053">
    <property type="protein sequence ID" value="EES14053"/>
    <property type="gene ID" value="SORBI_3007G164300"/>
</dbReference>